<feature type="transmembrane region" description="Helical" evidence="1">
    <location>
        <begin position="12"/>
        <end position="32"/>
    </location>
</feature>
<sequence>MTGSIEKYHQALLSLLSGFMCCMCTGMAKVGWQTTRRSDDPAVKYIQDLSNPHLRPNVIVTGLVADVTLLNAYCLLPSTGYGHQPNPLSTYFTIFPLFSSGFLVY</sequence>
<evidence type="ECO:0000256" key="1">
    <source>
        <dbReference type="SAM" id="Phobius"/>
    </source>
</evidence>
<proteinExistence type="predicted"/>
<keyword evidence="3" id="KW-1185">Reference proteome</keyword>
<evidence type="ECO:0000313" key="3">
    <source>
        <dbReference type="Proteomes" id="UP000826195"/>
    </source>
</evidence>
<dbReference type="EMBL" id="JAHXZJ010001119">
    <property type="protein sequence ID" value="KAH0553595.1"/>
    <property type="molecule type" value="Genomic_DNA"/>
</dbReference>
<dbReference type="AlphaFoldDB" id="A0AAV7ILV1"/>
<keyword evidence="1" id="KW-1133">Transmembrane helix</keyword>
<accession>A0AAV7ILV1</accession>
<gene>
    <name evidence="2" type="ORF">KQX54_002572</name>
</gene>
<keyword evidence="1" id="KW-0472">Membrane</keyword>
<keyword evidence="1" id="KW-0812">Transmembrane</keyword>
<dbReference type="Proteomes" id="UP000826195">
    <property type="component" value="Unassembled WGS sequence"/>
</dbReference>
<name>A0AAV7ILV1_COTGL</name>
<protein>
    <submittedName>
        <fullName evidence="2">Uncharacterized protein</fullName>
    </submittedName>
</protein>
<organism evidence="2 3">
    <name type="scientific">Cotesia glomerata</name>
    <name type="common">Lepidopteran parasitic wasp</name>
    <name type="synonym">Apanteles glomeratus</name>
    <dbReference type="NCBI Taxonomy" id="32391"/>
    <lineage>
        <taxon>Eukaryota</taxon>
        <taxon>Metazoa</taxon>
        <taxon>Ecdysozoa</taxon>
        <taxon>Arthropoda</taxon>
        <taxon>Hexapoda</taxon>
        <taxon>Insecta</taxon>
        <taxon>Pterygota</taxon>
        <taxon>Neoptera</taxon>
        <taxon>Endopterygota</taxon>
        <taxon>Hymenoptera</taxon>
        <taxon>Apocrita</taxon>
        <taxon>Ichneumonoidea</taxon>
        <taxon>Braconidae</taxon>
        <taxon>Microgastrinae</taxon>
        <taxon>Cotesia</taxon>
    </lineage>
</organism>
<evidence type="ECO:0000313" key="2">
    <source>
        <dbReference type="EMBL" id="KAH0553595.1"/>
    </source>
</evidence>
<comment type="caution">
    <text evidence="2">The sequence shown here is derived from an EMBL/GenBank/DDBJ whole genome shotgun (WGS) entry which is preliminary data.</text>
</comment>
<reference evidence="2 3" key="1">
    <citation type="journal article" date="2021" name="J. Hered.">
        <title>A chromosome-level genome assembly of the parasitoid wasp, Cotesia glomerata (Hymenoptera: Braconidae).</title>
        <authorList>
            <person name="Pinto B.J."/>
            <person name="Weis J.J."/>
            <person name="Gamble T."/>
            <person name="Ode P.J."/>
            <person name="Paul R."/>
            <person name="Zaspel J.M."/>
        </authorList>
    </citation>
    <scope>NUCLEOTIDE SEQUENCE [LARGE SCALE GENOMIC DNA]</scope>
    <source>
        <strain evidence="2">CgM1</strain>
    </source>
</reference>